<evidence type="ECO:0000259" key="2">
    <source>
        <dbReference type="Pfam" id="PF02381"/>
    </source>
</evidence>
<keyword evidence="1" id="KW-0804">Transcription</keyword>
<evidence type="ECO:0000256" key="1">
    <source>
        <dbReference type="HAMAP-Rule" id="MF_01008"/>
    </source>
</evidence>
<dbReference type="Gene3D" id="3.40.1550.20">
    <property type="entry name" value="Transcriptional regulator MraZ domain"/>
    <property type="match status" value="1"/>
</dbReference>
<dbReference type="PANTHER" id="PTHR34701">
    <property type="entry name" value="TRANSCRIPTIONAL REGULATOR MRAZ"/>
    <property type="match status" value="1"/>
</dbReference>
<dbReference type="EMBL" id="NQWI01000028">
    <property type="protein sequence ID" value="PDW03515.1"/>
    <property type="molecule type" value="Genomic_DNA"/>
</dbReference>
<accession>A0A2A6RKT7</accession>
<dbReference type="HAMAP" id="MF_01008">
    <property type="entry name" value="MraZ"/>
    <property type="match status" value="1"/>
</dbReference>
<dbReference type="SUPFAM" id="SSF89447">
    <property type="entry name" value="AbrB/MazE/MraZ-like"/>
    <property type="match status" value="1"/>
</dbReference>
<dbReference type="Pfam" id="PF02381">
    <property type="entry name" value="MraZ"/>
    <property type="match status" value="2"/>
</dbReference>
<dbReference type="InterPro" id="IPR003444">
    <property type="entry name" value="MraZ"/>
</dbReference>
<protein>
    <recommendedName>
        <fullName evidence="1">Transcriptional regulator MraZ</fullName>
    </recommendedName>
</protein>
<dbReference type="InterPro" id="IPR038619">
    <property type="entry name" value="MraZ_sf"/>
</dbReference>
<dbReference type="CDD" id="cd16321">
    <property type="entry name" value="MraZ_C"/>
    <property type="match status" value="1"/>
</dbReference>
<evidence type="ECO:0000313" key="3">
    <source>
        <dbReference type="EMBL" id="PDW03515.1"/>
    </source>
</evidence>
<evidence type="ECO:0000313" key="4">
    <source>
        <dbReference type="Proteomes" id="UP000220527"/>
    </source>
</evidence>
<reference evidence="4" key="1">
    <citation type="submission" date="2017-08" db="EMBL/GenBank/DDBJ databases">
        <authorList>
            <person name="Grouzdev D.S."/>
            <person name="Gaisin V.A."/>
            <person name="Rysina M.S."/>
            <person name="Gorlenko V.M."/>
        </authorList>
    </citation>
    <scope>NUCLEOTIDE SEQUENCE [LARGE SCALE GENOMIC DNA]</scope>
    <source>
        <strain evidence="4">Kir15-3F</strain>
    </source>
</reference>
<dbReference type="OrthoDB" id="9807753at2"/>
<comment type="similarity">
    <text evidence="1">Belongs to the MraZ family.</text>
</comment>
<feature type="domain" description="MraZ" evidence="2">
    <location>
        <begin position="12"/>
        <end position="70"/>
    </location>
</feature>
<feature type="domain" description="MraZ" evidence="2">
    <location>
        <begin position="72"/>
        <end position="118"/>
    </location>
</feature>
<organism evidence="3 4">
    <name type="scientific">Candidatus Viridilinea mediisalina</name>
    <dbReference type="NCBI Taxonomy" id="2024553"/>
    <lineage>
        <taxon>Bacteria</taxon>
        <taxon>Bacillati</taxon>
        <taxon>Chloroflexota</taxon>
        <taxon>Chloroflexia</taxon>
        <taxon>Chloroflexales</taxon>
        <taxon>Chloroflexineae</taxon>
        <taxon>Oscillochloridaceae</taxon>
        <taxon>Candidatus Viridilinea</taxon>
    </lineage>
</organism>
<keyword evidence="4" id="KW-1185">Reference proteome</keyword>
<proteinExistence type="inferred from homology"/>
<dbReference type="InterPro" id="IPR035644">
    <property type="entry name" value="MraZ_C"/>
</dbReference>
<dbReference type="RefSeq" id="WP_097643682.1">
    <property type="nucleotide sequence ID" value="NZ_NQWI01000028.1"/>
</dbReference>
<comment type="caution">
    <text evidence="3">The sequence shown here is derived from an EMBL/GenBank/DDBJ whole genome shotgun (WGS) entry which is preliminary data.</text>
</comment>
<name>A0A2A6RKT7_9CHLR</name>
<dbReference type="GO" id="GO:2000143">
    <property type="term" value="P:negative regulation of DNA-templated transcription initiation"/>
    <property type="evidence" value="ECO:0007669"/>
    <property type="project" value="TreeGrafter"/>
</dbReference>
<dbReference type="Proteomes" id="UP000220527">
    <property type="component" value="Unassembled WGS sequence"/>
</dbReference>
<dbReference type="InterPro" id="IPR020603">
    <property type="entry name" value="MraZ_dom"/>
</dbReference>
<dbReference type="CDD" id="cd16320">
    <property type="entry name" value="MraZ_N"/>
    <property type="match status" value="1"/>
</dbReference>
<dbReference type="InterPro" id="IPR037914">
    <property type="entry name" value="SpoVT-AbrB_sf"/>
</dbReference>
<dbReference type="GO" id="GO:0003700">
    <property type="term" value="F:DNA-binding transcription factor activity"/>
    <property type="evidence" value="ECO:0007669"/>
    <property type="project" value="UniProtKB-UniRule"/>
</dbReference>
<gene>
    <name evidence="1" type="primary">mraZ</name>
    <name evidence="3" type="ORF">CJ255_08515</name>
</gene>
<keyword evidence="1" id="KW-0238">DNA-binding</keyword>
<comment type="subunit">
    <text evidence="1">Forms oligomers.</text>
</comment>
<dbReference type="PANTHER" id="PTHR34701:SF1">
    <property type="entry name" value="TRANSCRIPTIONAL REGULATOR MRAZ"/>
    <property type="match status" value="1"/>
</dbReference>
<comment type="subcellular location">
    <subcellularLocation>
        <location evidence="1">Cytoplasm</location>
        <location evidence="1">Nucleoid</location>
    </subcellularLocation>
</comment>
<dbReference type="AlphaFoldDB" id="A0A2A6RKT7"/>
<keyword evidence="1" id="KW-0963">Cytoplasm</keyword>
<dbReference type="GO" id="GO:0000976">
    <property type="term" value="F:transcription cis-regulatory region binding"/>
    <property type="evidence" value="ECO:0007669"/>
    <property type="project" value="TreeGrafter"/>
</dbReference>
<keyword evidence="1" id="KW-0805">Transcription regulation</keyword>
<sequence>MLFGTWRLDRTSDGRFVLPSAWHAVTSAGLTITRGFEPCLQLFPLATWQPLAQRVSSLPLTAAAARMLRRLLFSAAAQLVPDAEACVAIPPRLLAYANLAAGAVAVGMVSYVELWSPECLAQGECSS</sequence>
<dbReference type="InterPro" id="IPR035642">
    <property type="entry name" value="MraZ_N"/>
</dbReference>
<dbReference type="GO" id="GO:0009295">
    <property type="term" value="C:nucleoid"/>
    <property type="evidence" value="ECO:0007669"/>
    <property type="project" value="UniProtKB-SubCell"/>
</dbReference>
<dbReference type="GO" id="GO:0005737">
    <property type="term" value="C:cytoplasm"/>
    <property type="evidence" value="ECO:0007669"/>
    <property type="project" value="UniProtKB-UniRule"/>
</dbReference>